<organism evidence="3 4">
    <name type="scientific">Sandaracinus amylolyticus</name>
    <dbReference type="NCBI Taxonomy" id="927083"/>
    <lineage>
        <taxon>Bacteria</taxon>
        <taxon>Pseudomonadati</taxon>
        <taxon>Myxococcota</taxon>
        <taxon>Polyangia</taxon>
        <taxon>Polyangiales</taxon>
        <taxon>Sandaracinaceae</taxon>
        <taxon>Sandaracinus</taxon>
    </lineage>
</organism>
<dbReference type="GO" id="GO:0005829">
    <property type="term" value="C:cytosol"/>
    <property type="evidence" value="ECO:0007669"/>
    <property type="project" value="TreeGrafter"/>
</dbReference>
<name>A0A0F6W3I1_9BACT</name>
<dbReference type="RefSeq" id="WP_053233544.1">
    <property type="nucleotide sequence ID" value="NZ_CP011125.1"/>
</dbReference>
<comment type="similarity">
    <text evidence="1 2">Belongs to the UPF0301 (AlgH) family.</text>
</comment>
<dbReference type="Pfam" id="PF02622">
    <property type="entry name" value="DUF179"/>
    <property type="match status" value="1"/>
</dbReference>
<dbReference type="HAMAP" id="MF_00758">
    <property type="entry name" value="UPF0301"/>
    <property type="match status" value="1"/>
</dbReference>
<dbReference type="STRING" id="927083.DB32_003514"/>
<proteinExistence type="inferred from homology"/>
<accession>A0A0F6W3I1</accession>
<dbReference type="Gene3D" id="3.40.1740.10">
    <property type="entry name" value="VC0467-like"/>
    <property type="match status" value="1"/>
</dbReference>
<evidence type="ECO:0000313" key="4">
    <source>
        <dbReference type="Proteomes" id="UP000034883"/>
    </source>
</evidence>
<keyword evidence="4" id="KW-1185">Reference proteome</keyword>
<dbReference type="KEGG" id="samy:DB32_003514"/>
<sequence length="189" mass="20168">MQNDLAPGFVVAMPTLRDPNFSRGVVLLVEHGPNGSLGFVVNRPSPLSFGQVVDALGLDSSNGDSLPIYTGGPVAPQSGWILFDPHDAPSADLDDALVVHDRLAVSASRRLLERIAREGAPRRSMLALGYAGWAEGQLDAEFRQGAWLPGDLDPSIVFDVDPEQRWSRVLTQAGIDPGRIISPAGGDFC</sequence>
<protein>
    <recommendedName>
        <fullName evidence="2">UPF0301 protein DB32_003514</fullName>
    </recommendedName>
</protein>
<dbReference type="PANTHER" id="PTHR30327">
    <property type="entry name" value="UNCHARACTERIZED PROTEIN YQGE"/>
    <property type="match status" value="1"/>
</dbReference>
<gene>
    <name evidence="3" type="ORF">DB32_003514</name>
</gene>
<dbReference type="InterPro" id="IPR003774">
    <property type="entry name" value="AlgH-like"/>
</dbReference>
<dbReference type="OrthoDB" id="9807486at2"/>
<dbReference type="EMBL" id="CP011125">
    <property type="protein sequence ID" value="AKF06365.1"/>
    <property type="molecule type" value="Genomic_DNA"/>
</dbReference>
<evidence type="ECO:0000256" key="1">
    <source>
        <dbReference type="ARBA" id="ARBA00009600"/>
    </source>
</evidence>
<dbReference type="Proteomes" id="UP000034883">
    <property type="component" value="Chromosome"/>
</dbReference>
<reference evidence="3 4" key="1">
    <citation type="submission" date="2015-03" db="EMBL/GenBank/DDBJ databases">
        <title>Genome assembly of Sandaracinus amylolyticus DSM 53668.</title>
        <authorList>
            <person name="Sharma G."/>
            <person name="Subramanian S."/>
        </authorList>
    </citation>
    <scope>NUCLEOTIDE SEQUENCE [LARGE SCALE GENOMIC DNA]</scope>
    <source>
        <strain evidence="3 4">DSM 53668</strain>
    </source>
</reference>
<dbReference type="SUPFAM" id="SSF143456">
    <property type="entry name" value="VC0467-like"/>
    <property type="match status" value="1"/>
</dbReference>
<dbReference type="PANTHER" id="PTHR30327:SF1">
    <property type="entry name" value="UPF0301 PROTEIN YQGE"/>
    <property type="match status" value="1"/>
</dbReference>
<dbReference type="AlphaFoldDB" id="A0A0F6W3I1"/>
<evidence type="ECO:0000313" key="3">
    <source>
        <dbReference type="EMBL" id="AKF06365.1"/>
    </source>
</evidence>
<evidence type="ECO:0000256" key="2">
    <source>
        <dbReference type="HAMAP-Rule" id="MF_00758"/>
    </source>
</evidence>